<dbReference type="PIRSF" id="PIRSF029254">
    <property type="entry name" value="MutS_C_archaeal"/>
    <property type="match status" value="1"/>
</dbReference>
<dbReference type="RefSeq" id="WP_100905748.1">
    <property type="nucleotide sequence ID" value="NZ_CP017766.1"/>
</dbReference>
<evidence type="ECO:0000313" key="7">
    <source>
        <dbReference type="Proteomes" id="UP000232806"/>
    </source>
</evidence>
<dbReference type="Pfam" id="PF14520">
    <property type="entry name" value="HHH_5"/>
    <property type="match status" value="1"/>
</dbReference>
<dbReference type="InterPro" id="IPR000432">
    <property type="entry name" value="DNA_mismatch_repair_MutS_C"/>
</dbReference>
<dbReference type="EMBL" id="CP017766">
    <property type="protein sequence ID" value="AUB55768.1"/>
    <property type="molecule type" value="Genomic_DNA"/>
</dbReference>
<dbReference type="Proteomes" id="UP000232806">
    <property type="component" value="Chromosome"/>
</dbReference>
<sequence length="631" mass="72136">MDLRDIKGIGDKLASRIINHFGSQEEFLQAAGKYDVYRLASMEGVSQRRAVEIINAVLGNPTEEFLKTERAVQIYEEIIQSILKYANTEYAKNRVLLLSPGKNKAKIQENLNMVMAAKEKVAQLPRDDLKALFRNVNPSSTSKPRYDTSKAILVESNEDYTRLMDRQLNQHAQILNIQEVGSLDEFELVVYIYREGILELDETSNLVMVNCESEDLEIIPEIVLSYYHKNQALLENILKIRQILQYPSVLGDVLRIMDSIETSPIDEKVFDNAVNQAKDQADRKLEEAIKKVDLSGEEVLDLLNKGMSPKIQEIFDGILKEAVKKIKEYTGISFDPFIQKYPLEIDEQELERVKKREIGKKEVKAFEERVKVASQLQLLKGDVEMEIQEVLEFDYQFTLGCFAFYHDLRPPQMGDGFSFKEGLHLNLAREDPSRVQRINYSLESPDNVVLLTGANSGGKTTLLETLAQISIMSHMGLPVCAREAQVKLIDELYFFSKKRSLDAGAFESFLSTFMPIVVREEDKLILLDELEAITELEAAVKIISSFIDFIQDSKSFAIIVTHMAREILKTTNVRVDGIEAQGLDDEYNLIVDRTPRMNYFARSTPELILRMVHQRSDGKLKDIYGKMLERF</sequence>
<evidence type="ECO:0000259" key="5">
    <source>
        <dbReference type="SMART" id="SM00534"/>
    </source>
</evidence>
<dbReference type="InterPro" id="IPR045076">
    <property type="entry name" value="MutS"/>
</dbReference>
<dbReference type="Gene3D" id="3.40.50.300">
    <property type="entry name" value="P-loop containing nucleotide triphosphate hydrolases"/>
    <property type="match status" value="1"/>
</dbReference>
<protein>
    <recommendedName>
        <fullName evidence="4">DNA-binding protein MutS2</fullName>
    </recommendedName>
</protein>
<dbReference type="AlphaFoldDB" id="A0A2H4VCE1"/>
<reference evidence="6 7" key="1">
    <citation type="submission" date="2016-10" db="EMBL/GenBank/DDBJ databases">
        <title>Comparative genomics between deep and shallow subseafloor isolates.</title>
        <authorList>
            <person name="Ishii S."/>
            <person name="Miller J.R."/>
            <person name="Sutton G."/>
            <person name="Suzuki S."/>
            <person name="Methe B."/>
            <person name="Inagaki F."/>
            <person name="Imachi H."/>
        </authorList>
    </citation>
    <scope>NUCLEOTIDE SEQUENCE [LARGE SCALE GENOMIC DNA]</scope>
    <source>
        <strain evidence="6 7">MO-MB1</strain>
    </source>
</reference>
<dbReference type="InterPro" id="IPR010994">
    <property type="entry name" value="RuvA_2-like"/>
</dbReference>
<proteinExistence type="inferred from homology"/>
<accession>A0A2H4VCE1</accession>
<dbReference type="OrthoDB" id="15514at2157"/>
<keyword evidence="2 4" id="KW-0067">ATP-binding</keyword>
<keyword evidence="1 4" id="KW-0547">Nucleotide-binding</keyword>
<evidence type="ECO:0000256" key="2">
    <source>
        <dbReference type="ARBA" id="ARBA00022840"/>
    </source>
</evidence>
<comment type="cofactor">
    <cofactor evidence="4">
        <name>a divalent metal cation</name>
        <dbReference type="ChEBI" id="CHEBI:60240"/>
    </cofactor>
</comment>
<name>A0A2H4VCE1_9EURY</name>
<organism evidence="6 7">
    <name type="scientific">Methanobacterium subterraneum</name>
    <dbReference type="NCBI Taxonomy" id="59277"/>
    <lineage>
        <taxon>Archaea</taxon>
        <taxon>Methanobacteriati</taxon>
        <taxon>Methanobacteriota</taxon>
        <taxon>Methanomada group</taxon>
        <taxon>Methanobacteria</taxon>
        <taxon>Methanobacteriales</taxon>
        <taxon>Methanobacteriaceae</taxon>
        <taxon>Methanobacterium</taxon>
    </lineage>
</organism>
<dbReference type="Pfam" id="PF00488">
    <property type="entry name" value="MutS_V"/>
    <property type="match status" value="1"/>
</dbReference>
<evidence type="ECO:0000256" key="1">
    <source>
        <dbReference type="ARBA" id="ARBA00022741"/>
    </source>
</evidence>
<evidence type="ECO:0000313" key="6">
    <source>
        <dbReference type="EMBL" id="AUB55768.1"/>
    </source>
</evidence>
<dbReference type="SUPFAM" id="SSF52540">
    <property type="entry name" value="P-loop containing nucleoside triphosphate hydrolases"/>
    <property type="match status" value="1"/>
</dbReference>
<dbReference type="GO" id="GO:0016787">
    <property type="term" value="F:hydrolase activity"/>
    <property type="evidence" value="ECO:0007669"/>
    <property type="project" value="UniProtKB-KW"/>
</dbReference>
<comment type="function">
    <text evidence="4">Has ATPase and non-specific DNA-binding activities.</text>
</comment>
<keyword evidence="3 4" id="KW-0238">DNA-binding</keyword>
<dbReference type="GO" id="GO:0140664">
    <property type="term" value="F:ATP-dependent DNA damage sensor activity"/>
    <property type="evidence" value="ECO:0007669"/>
    <property type="project" value="InterPro"/>
</dbReference>
<gene>
    <name evidence="4" type="primary">mutS2</name>
    <name evidence="6" type="ORF">BK007_06980</name>
</gene>
<dbReference type="Gene3D" id="1.10.150.20">
    <property type="entry name" value="5' to 3' exonuclease, C-terminal subdomain"/>
    <property type="match status" value="1"/>
</dbReference>
<dbReference type="SMART" id="SM00534">
    <property type="entry name" value="MUTSac"/>
    <property type="match status" value="1"/>
</dbReference>
<dbReference type="InterPro" id="IPR012401">
    <property type="entry name" value="DNA-bd_MutS2_arc"/>
</dbReference>
<evidence type="ECO:0000256" key="4">
    <source>
        <dbReference type="HAMAP-Rule" id="MF_00971"/>
    </source>
</evidence>
<dbReference type="GeneID" id="35121326"/>
<evidence type="ECO:0000256" key="3">
    <source>
        <dbReference type="ARBA" id="ARBA00023125"/>
    </source>
</evidence>
<feature type="domain" description="DNA mismatch repair proteins mutS family" evidence="5">
    <location>
        <begin position="446"/>
        <end position="617"/>
    </location>
</feature>
<dbReference type="InterPro" id="IPR027417">
    <property type="entry name" value="P-loop_NTPase"/>
</dbReference>
<keyword evidence="4" id="KW-0378">Hydrolase</keyword>
<dbReference type="SUPFAM" id="SSF47781">
    <property type="entry name" value="RuvA domain 2-like"/>
    <property type="match status" value="1"/>
</dbReference>
<dbReference type="HAMAP" id="MF_00971">
    <property type="entry name" value="MutS2_archaea"/>
    <property type="match status" value="1"/>
</dbReference>
<dbReference type="PANTHER" id="PTHR11361:SF125">
    <property type="entry name" value="DNA-BINDING PROTEIN MUTS2"/>
    <property type="match status" value="1"/>
</dbReference>
<feature type="binding site" evidence="4">
    <location>
        <begin position="453"/>
        <end position="460"/>
    </location>
    <ligand>
        <name>ATP</name>
        <dbReference type="ChEBI" id="CHEBI:30616"/>
    </ligand>
</feature>
<dbReference type="GO" id="GO:0005524">
    <property type="term" value="F:ATP binding"/>
    <property type="evidence" value="ECO:0007669"/>
    <property type="project" value="UniProtKB-UniRule"/>
</dbReference>
<dbReference type="GO" id="GO:0030983">
    <property type="term" value="F:mismatched DNA binding"/>
    <property type="evidence" value="ECO:0007669"/>
    <property type="project" value="InterPro"/>
</dbReference>
<comment type="similarity">
    <text evidence="4">Belongs to the DNA mismatch repair MutS family. Archaeal Muts2 subfamily.</text>
</comment>
<dbReference type="GO" id="GO:0006298">
    <property type="term" value="P:mismatch repair"/>
    <property type="evidence" value="ECO:0007669"/>
    <property type="project" value="InterPro"/>
</dbReference>
<dbReference type="PANTHER" id="PTHR11361">
    <property type="entry name" value="DNA MISMATCH REPAIR PROTEIN MUTS FAMILY MEMBER"/>
    <property type="match status" value="1"/>
</dbReference>